<reference evidence="3 4" key="1">
    <citation type="submission" date="2019-08" db="EMBL/GenBank/DDBJ databases">
        <title>Draft genome sequence of Ulvibacter marinus type strain NBRC 109484.</title>
        <authorList>
            <person name="Kawano K."/>
            <person name="Ushijima N."/>
            <person name="Kihara M."/>
            <person name="Itoh H."/>
        </authorList>
    </citation>
    <scope>NUCLEOTIDE SEQUENCE [LARGE SCALE GENOMIC DNA]</scope>
    <source>
        <strain evidence="3 4">NBRC 109484</strain>
    </source>
</reference>
<dbReference type="Gene3D" id="2.40.50.100">
    <property type="match status" value="1"/>
</dbReference>
<dbReference type="GO" id="GO:0015562">
    <property type="term" value="F:efflux transmembrane transporter activity"/>
    <property type="evidence" value="ECO:0007669"/>
    <property type="project" value="InterPro"/>
</dbReference>
<dbReference type="PANTHER" id="PTHR30469:SF33">
    <property type="entry name" value="SLR1207 PROTEIN"/>
    <property type="match status" value="1"/>
</dbReference>
<dbReference type="RefSeq" id="WP_151672357.1">
    <property type="nucleotide sequence ID" value="NZ_BKCG01000001.1"/>
</dbReference>
<dbReference type="GO" id="GO:1990281">
    <property type="term" value="C:efflux pump complex"/>
    <property type="evidence" value="ECO:0007669"/>
    <property type="project" value="TreeGrafter"/>
</dbReference>
<proteinExistence type="inferred from homology"/>
<evidence type="ECO:0000313" key="4">
    <source>
        <dbReference type="Proteomes" id="UP000326509"/>
    </source>
</evidence>
<evidence type="ECO:0000313" key="3">
    <source>
        <dbReference type="EMBL" id="GER58270.1"/>
    </source>
</evidence>
<dbReference type="Gene3D" id="2.40.30.170">
    <property type="match status" value="1"/>
</dbReference>
<dbReference type="OrthoDB" id="9809068at2"/>
<dbReference type="InterPro" id="IPR006143">
    <property type="entry name" value="RND_pump_MFP"/>
</dbReference>
<dbReference type="SUPFAM" id="SSF111369">
    <property type="entry name" value="HlyD-like secretion proteins"/>
    <property type="match status" value="1"/>
</dbReference>
<protein>
    <submittedName>
        <fullName evidence="3">RND transporter MFP subunit</fullName>
    </submittedName>
</protein>
<keyword evidence="2" id="KW-0812">Transmembrane</keyword>
<evidence type="ECO:0000256" key="1">
    <source>
        <dbReference type="ARBA" id="ARBA00009477"/>
    </source>
</evidence>
<organism evidence="3 4">
    <name type="scientific">Patiriisocius marinus</name>
    <dbReference type="NCBI Taxonomy" id="1397112"/>
    <lineage>
        <taxon>Bacteria</taxon>
        <taxon>Pseudomonadati</taxon>
        <taxon>Bacteroidota</taxon>
        <taxon>Flavobacteriia</taxon>
        <taxon>Flavobacteriales</taxon>
        <taxon>Flavobacteriaceae</taxon>
        <taxon>Patiriisocius</taxon>
    </lineage>
</organism>
<dbReference type="Proteomes" id="UP000326509">
    <property type="component" value="Unassembled WGS sequence"/>
</dbReference>
<dbReference type="AlphaFoldDB" id="A0A5J4IWS3"/>
<keyword evidence="2" id="KW-0472">Membrane</keyword>
<feature type="transmembrane region" description="Helical" evidence="2">
    <location>
        <begin position="7"/>
        <end position="25"/>
    </location>
</feature>
<comment type="similarity">
    <text evidence="1">Belongs to the membrane fusion protein (MFP) (TC 8.A.1) family.</text>
</comment>
<dbReference type="Gene3D" id="1.10.287.470">
    <property type="entry name" value="Helix hairpin bin"/>
    <property type="match status" value="1"/>
</dbReference>
<evidence type="ECO:0000256" key="2">
    <source>
        <dbReference type="SAM" id="Phobius"/>
    </source>
</evidence>
<comment type="caution">
    <text evidence="3">The sequence shown here is derived from an EMBL/GenBank/DDBJ whole genome shotgun (WGS) entry which is preliminary data.</text>
</comment>
<keyword evidence="2" id="KW-1133">Transmembrane helix</keyword>
<sequence length="387" mass="41836">MKRTGTIITLIVILIAFSAGIWYIYSKDKTDPIVYETEQASTKTIVKKTVATGSIVPKEEVLIKPNISGIIDEIFVVAGDVIKSGDLIAKVKVVPNVNSLSSAQNNINSAKTQVETSRLAFESQKSIYNRQKELFDKGVISANEFDQAQLSYDQAQQRYNQEKVNLGGAQQTYSIVKTGTARGLGASANTEIRATVGGMVLDVPVKTGNQVIESNNFNDGTTIATLADVDKMIFEGKVDESEVGKISENLPLEITVGAIENKKFDAVLDYIAPKGISENGAIQFEIKGTLAKKDTTFIRAGLSANASIILAKATDVLALKEALVQYDTETKKPYVEIATGDQEFERKDVELGVSDGLFVEIKSGITKDDKVKVWNQLKPAGPGGPGY</sequence>
<name>A0A5J4IWS3_9FLAO</name>
<dbReference type="Gene3D" id="2.40.420.20">
    <property type="match status" value="1"/>
</dbReference>
<dbReference type="PANTHER" id="PTHR30469">
    <property type="entry name" value="MULTIDRUG RESISTANCE PROTEIN MDTA"/>
    <property type="match status" value="1"/>
</dbReference>
<keyword evidence="4" id="KW-1185">Reference proteome</keyword>
<gene>
    <name evidence="3" type="ORF">ULMA_03780</name>
</gene>
<accession>A0A5J4IWS3</accession>
<dbReference type="EMBL" id="BKCG01000001">
    <property type="protein sequence ID" value="GER58270.1"/>
    <property type="molecule type" value="Genomic_DNA"/>
</dbReference>
<dbReference type="NCBIfam" id="TIGR01730">
    <property type="entry name" value="RND_mfp"/>
    <property type="match status" value="1"/>
</dbReference>